<reference evidence="1" key="1">
    <citation type="submission" date="2019-08" db="EMBL/GenBank/DDBJ databases">
        <authorList>
            <person name="Kucharzyk K."/>
            <person name="Murdoch R.W."/>
            <person name="Higgins S."/>
            <person name="Loffler F."/>
        </authorList>
    </citation>
    <scope>NUCLEOTIDE SEQUENCE</scope>
</reference>
<comment type="caution">
    <text evidence="1">The sequence shown here is derived from an EMBL/GenBank/DDBJ whole genome shotgun (WGS) entry which is preliminary data.</text>
</comment>
<accession>A0A644Z437</accession>
<protein>
    <submittedName>
        <fullName evidence="1">Uncharacterized protein</fullName>
    </submittedName>
</protein>
<dbReference type="AlphaFoldDB" id="A0A644Z437"/>
<evidence type="ECO:0000313" key="1">
    <source>
        <dbReference type="EMBL" id="MPM35665.1"/>
    </source>
</evidence>
<name>A0A644Z437_9ZZZZ</name>
<organism evidence="1">
    <name type="scientific">bioreactor metagenome</name>
    <dbReference type="NCBI Taxonomy" id="1076179"/>
    <lineage>
        <taxon>unclassified sequences</taxon>
        <taxon>metagenomes</taxon>
        <taxon>ecological metagenomes</taxon>
    </lineage>
</organism>
<gene>
    <name evidence="1" type="ORF">SDC9_82258</name>
</gene>
<dbReference type="EMBL" id="VSSQ01007355">
    <property type="protein sequence ID" value="MPM35665.1"/>
    <property type="molecule type" value="Genomic_DNA"/>
</dbReference>
<proteinExistence type="predicted"/>
<sequence length="70" mass="7796">MEYDARIRILIRETEKGLFDSGRGGIVLPMEMVSIGANQQKIYRSIGATNDGKSFFYDSIFGLSLSSSEQ</sequence>